<dbReference type="OrthoDB" id="271771at2157"/>
<reference evidence="6" key="2">
    <citation type="submission" date="2016-08" db="EMBL/GenBank/DDBJ databases">
        <title>Discovery of first anaerobic lithoheterotrophic haloarchae widely represented in hypersaline habitats.</title>
        <authorList>
            <person name="Sorokin D.Y."/>
            <person name="Kublanov I.V."/>
            <person name="Roman P."/>
            <person name="Sinninghe Damste J.S."/>
            <person name="Golyshin P.N."/>
            <person name="Rojo D."/>
            <person name="Ciordia S."/>
            <person name="Mena Md.C."/>
            <person name="Ferrer M."/>
            <person name="Smedile F."/>
            <person name="Messina E."/>
            <person name="La Cono V."/>
            <person name="Yakimov M.M."/>
        </authorList>
    </citation>
    <scope>NUCLEOTIDE SEQUENCE [LARGE SCALE GENOMIC DNA]</scope>
    <source>
        <strain evidence="6">HSR6</strain>
    </source>
</reference>
<name>A0A1D8S557_9EURY</name>
<evidence type="ECO:0000313" key="5">
    <source>
        <dbReference type="Proteomes" id="UP000185608"/>
    </source>
</evidence>
<sequence length="176" mass="18550">MDDYGSLADALAFGPPVTVDGPDRVAVTEARLADFEITTEAVEIICATGSSYTADWTGPTVGSLLDAAGVAPDTTHLLVESADEYAVTIPIREALGGVLAFLKDGVPIGAHQEYTNRLVTPGTEGARDIKGAARIEPLTLEPGEDPEALENLFPEGERFTANRVEHDADETADRSP</sequence>
<evidence type="ECO:0000259" key="2">
    <source>
        <dbReference type="Pfam" id="PF00174"/>
    </source>
</evidence>
<dbReference type="EMBL" id="CP016804">
    <property type="protein sequence ID" value="APE95826.1"/>
    <property type="molecule type" value="Genomic_DNA"/>
</dbReference>
<keyword evidence="6" id="KW-1185">Reference proteome</keyword>
<dbReference type="Proteomes" id="UP000186165">
    <property type="component" value="Chromosome"/>
</dbReference>
<dbReference type="KEGG" id="halh:HTSR_1310"/>
<dbReference type="InterPro" id="IPR036374">
    <property type="entry name" value="OxRdtase_Mopterin-bd_sf"/>
</dbReference>
<dbReference type="SUPFAM" id="SSF56524">
    <property type="entry name" value="Oxidoreductase molybdopterin-binding domain"/>
    <property type="match status" value="1"/>
</dbReference>
<dbReference type="EMBL" id="CP016070">
    <property type="protein sequence ID" value="AOW80487.1"/>
    <property type="molecule type" value="Genomic_DNA"/>
</dbReference>
<accession>A0A1J1ACE2</accession>
<dbReference type="Gene3D" id="3.90.420.10">
    <property type="entry name" value="Oxidoreductase, molybdopterin-binding domain"/>
    <property type="match status" value="1"/>
</dbReference>
<gene>
    <name evidence="4" type="ORF">HSR6_1383</name>
    <name evidence="3" type="ORF">HTSR_1310</name>
</gene>
<dbReference type="GeneID" id="30417910"/>
<protein>
    <recommendedName>
        <fullName evidence="2">Oxidoreductase molybdopterin-binding domain-containing protein</fullName>
    </recommendedName>
</protein>
<evidence type="ECO:0000313" key="3">
    <source>
        <dbReference type="EMBL" id="AOW80487.1"/>
    </source>
</evidence>
<organism evidence="3 5">
    <name type="scientific">Halodesulfurarchaeum formicicum</name>
    <dbReference type="NCBI Taxonomy" id="1873524"/>
    <lineage>
        <taxon>Archaea</taxon>
        <taxon>Methanobacteriati</taxon>
        <taxon>Methanobacteriota</taxon>
        <taxon>Stenosarchaea group</taxon>
        <taxon>Halobacteria</taxon>
        <taxon>Halobacteriales</taxon>
        <taxon>Halobacteriaceae</taxon>
        <taxon>Halodesulfurarchaeum</taxon>
    </lineage>
</organism>
<accession>A0A1D8S557</accession>
<dbReference type="KEGG" id="hhsr:HSR6_1383"/>
<dbReference type="STRING" id="1873524.HSR6_1383"/>
<dbReference type="InterPro" id="IPR000572">
    <property type="entry name" value="OxRdtase_Mopterin-bd_dom"/>
</dbReference>
<evidence type="ECO:0000313" key="4">
    <source>
        <dbReference type="EMBL" id="APE95826.1"/>
    </source>
</evidence>
<dbReference type="Pfam" id="PF00174">
    <property type="entry name" value="Oxidored_molyb"/>
    <property type="match status" value="1"/>
</dbReference>
<dbReference type="Proteomes" id="UP000185608">
    <property type="component" value="Chromosome"/>
</dbReference>
<dbReference type="AlphaFoldDB" id="A0A1D8S557"/>
<reference evidence="3 5" key="1">
    <citation type="submission" date="2016-06" db="EMBL/GenBank/DDBJ databases">
        <title>Discovery of anaerobic lithoheterotrophic haloarchaeon capable of sulfur respiration by hydrogen and formate.</title>
        <authorList>
            <person name="Sorokin D.Y."/>
            <person name="Kublanov I.V."/>
            <person name="Roman P."/>
            <person name="Sinninghe Damste J.S."/>
            <person name="Golyshin P.N."/>
            <person name="Rojo D."/>
            <person name="Ciordia S."/>
            <person name="Mena Md.C."/>
            <person name="Ferrer M."/>
            <person name="Smedile F."/>
            <person name="Messina E."/>
            <person name="La Cono V."/>
            <person name="Yakimov M.M."/>
        </authorList>
    </citation>
    <scope>NUCLEOTIDE SEQUENCE [LARGE SCALE GENOMIC DNA]</scope>
    <source>
        <strain evidence="3 5">HTSR1</strain>
    </source>
</reference>
<evidence type="ECO:0000256" key="1">
    <source>
        <dbReference type="SAM" id="MobiDB-lite"/>
    </source>
</evidence>
<feature type="region of interest" description="Disordered" evidence="1">
    <location>
        <begin position="155"/>
        <end position="176"/>
    </location>
</feature>
<proteinExistence type="predicted"/>
<reference evidence="4" key="3">
    <citation type="journal article" date="2017" name="ISME J.">
        <title>Discovery of anaerobic lithoheterotrophic haloarchaea, ubiquitous in hypersaline habitats.</title>
        <authorList>
            <person name="Sorokin D.Y."/>
            <person name="Messina E."/>
            <person name="Smedile F."/>
            <person name="Roman P."/>
            <person name="Damste J.S.S."/>
            <person name="Ciordia S."/>
            <person name="Mena M.C."/>
            <person name="Ferrer M."/>
            <person name="Golyshin P.N."/>
            <person name="Kublanov I.V."/>
            <person name="Samarov N.I."/>
            <person name="Toshchakov S.V."/>
            <person name="La Cono V."/>
            <person name="Yakimov M.M."/>
        </authorList>
    </citation>
    <scope>NUCLEOTIDE SEQUENCE</scope>
    <source>
        <strain evidence="4">HSR6</strain>
    </source>
</reference>
<dbReference type="RefSeq" id="WP_070365173.1">
    <property type="nucleotide sequence ID" value="NZ_CP016070.1"/>
</dbReference>
<feature type="domain" description="Oxidoreductase molybdopterin-binding" evidence="2">
    <location>
        <begin position="46"/>
        <end position="137"/>
    </location>
</feature>
<evidence type="ECO:0000313" key="6">
    <source>
        <dbReference type="Proteomes" id="UP000186165"/>
    </source>
</evidence>